<evidence type="ECO:0000259" key="7">
    <source>
        <dbReference type="PROSITE" id="PS51767"/>
    </source>
</evidence>
<dbReference type="GO" id="GO:0004190">
    <property type="term" value="F:aspartic-type endopeptidase activity"/>
    <property type="evidence" value="ECO:0007669"/>
    <property type="project" value="UniProtKB-KW"/>
</dbReference>
<dbReference type="OrthoDB" id="2747330at2759"/>
<keyword evidence="6" id="KW-0732">Signal</keyword>
<evidence type="ECO:0000256" key="4">
    <source>
        <dbReference type="ARBA" id="ARBA00022801"/>
    </source>
</evidence>
<evidence type="ECO:0000256" key="5">
    <source>
        <dbReference type="PIRSR" id="PIRSR601461-1"/>
    </source>
</evidence>
<feature type="domain" description="Peptidase A1" evidence="7">
    <location>
        <begin position="71"/>
        <end position="405"/>
    </location>
</feature>
<name>A0A2G5DW15_AQUCA</name>
<feature type="active site" evidence="5">
    <location>
        <position position="292"/>
    </location>
</feature>
<evidence type="ECO:0000256" key="6">
    <source>
        <dbReference type="SAM" id="SignalP"/>
    </source>
</evidence>
<reference evidence="8 9" key="1">
    <citation type="submission" date="2017-09" db="EMBL/GenBank/DDBJ databases">
        <title>WGS assembly of Aquilegia coerulea Goldsmith.</title>
        <authorList>
            <person name="Hodges S."/>
            <person name="Kramer E."/>
            <person name="Nordborg M."/>
            <person name="Tomkins J."/>
            <person name="Borevitz J."/>
            <person name="Derieg N."/>
            <person name="Yan J."/>
            <person name="Mihaltcheva S."/>
            <person name="Hayes R.D."/>
            <person name="Rokhsar D."/>
        </authorList>
    </citation>
    <scope>NUCLEOTIDE SEQUENCE [LARGE SCALE GENOMIC DNA]</scope>
    <source>
        <strain evidence="9">cv. Goldsmith</strain>
    </source>
</reference>
<dbReference type="EMBL" id="KZ305031">
    <property type="protein sequence ID" value="PIA47467.1"/>
    <property type="molecule type" value="Genomic_DNA"/>
</dbReference>
<keyword evidence="2" id="KW-0645">Protease</keyword>
<dbReference type="PANTHER" id="PTHR13683:SF800">
    <property type="entry name" value="EUKARYOTIC ASPARTYL PROTEASE FAMILY PROTEIN"/>
    <property type="match status" value="1"/>
</dbReference>
<dbReference type="GO" id="GO:0006508">
    <property type="term" value="P:proteolysis"/>
    <property type="evidence" value="ECO:0007669"/>
    <property type="project" value="UniProtKB-KW"/>
</dbReference>
<dbReference type="Pfam" id="PF14541">
    <property type="entry name" value="TAXi_C"/>
    <property type="match status" value="1"/>
</dbReference>
<evidence type="ECO:0000313" key="9">
    <source>
        <dbReference type="Proteomes" id="UP000230069"/>
    </source>
</evidence>
<dbReference type="SUPFAM" id="SSF50630">
    <property type="entry name" value="Acid proteases"/>
    <property type="match status" value="1"/>
</dbReference>
<dbReference type="InterPro" id="IPR032861">
    <property type="entry name" value="TAXi_N"/>
</dbReference>
<evidence type="ECO:0000256" key="3">
    <source>
        <dbReference type="ARBA" id="ARBA00022750"/>
    </source>
</evidence>
<evidence type="ECO:0000256" key="2">
    <source>
        <dbReference type="ARBA" id="ARBA00022670"/>
    </source>
</evidence>
<dbReference type="STRING" id="218851.A0A2G5DW15"/>
<keyword evidence="9" id="KW-1185">Reference proteome</keyword>
<feature type="chain" id="PRO_5013807949" description="Peptidase A1 domain-containing protein" evidence="6">
    <location>
        <begin position="26"/>
        <end position="405"/>
    </location>
</feature>
<gene>
    <name evidence="8" type="ORF">AQUCO_01400249v1</name>
</gene>
<dbReference type="PROSITE" id="PS00141">
    <property type="entry name" value="ASP_PROTEASE"/>
    <property type="match status" value="2"/>
</dbReference>
<feature type="signal peptide" evidence="6">
    <location>
        <begin position="1"/>
        <end position="25"/>
    </location>
</feature>
<dbReference type="InterPro" id="IPR001969">
    <property type="entry name" value="Aspartic_peptidase_AS"/>
</dbReference>
<dbReference type="InterPro" id="IPR032799">
    <property type="entry name" value="TAXi_C"/>
</dbReference>
<evidence type="ECO:0000256" key="1">
    <source>
        <dbReference type="ARBA" id="ARBA00007447"/>
    </source>
</evidence>
<dbReference type="PROSITE" id="PS51767">
    <property type="entry name" value="PEPTIDASE_A1"/>
    <property type="match status" value="1"/>
</dbReference>
<dbReference type="Proteomes" id="UP000230069">
    <property type="component" value="Unassembled WGS sequence"/>
</dbReference>
<proteinExistence type="inferred from homology"/>
<feature type="active site" evidence="5">
    <location>
        <position position="89"/>
    </location>
</feature>
<comment type="similarity">
    <text evidence="1">Belongs to the peptidase A1 family.</text>
</comment>
<sequence length="405" mass="44030">MEMKKGNVMMMCVLFGLFFLTLSSCCFYGSSAVEQNKNNQTKSTTGLFPLDRIGSTVAFRVLGNVYPQGYYYAVVMIGNPPKPYFLDIDTGSDLTWVQCDAPCQNCLPAPHPPFQLKKNSQVHCSEPVCAALQAIDDGDYKCEDPHDQCDYKIQYADGYETLGVLVRDIFPLRLTNGRTVVNQLGFGCGYDQHVPKTKTSKTDGVLGLGNGGSSIVSQLHKLGVTQNVIGHCISGSGGGFLFIGDALVPSSGVVWTPMSPSSTSDNHYSPGPAELVYGTKSTGVKGLLVIFDSGSTYTYFNPQAYQTFISSVRNDLTKMPLKVVDDKALPVCWKGPEPFKSIQDVKKYFTTVVTLSFGNKAQFSIPPEAYLVITLNGNVCLGILDGSKEKLEDLNLIGGKKFLKL</sequence>
<organism evidence="8 9">
    <name type="scientific">Aquilegia coerulea</name>
    <name type="common">Rocky mountain columbine</name>
    <dbReference type="NCBI Taxonomy" id="218851"/>
    <lineage>
        <taxon>Eukaryota</taxon>
        <taxon>Viridiplantae</taxon>
        <taxon>Streptophyta</taxon>
        <taxon>Embryophyta</taxon>
        <taxon>Tracheophyta</taxon>
        <taxon>Spermatophyta</taxon>
        <taxon>Magnoliopsida</taxon>
        <taxon>Ranunculales</taxon>
        <taxon>Ranunculaceae</taxon>
        <taxon>Thalictroideae</taxon>
        <taxon>Aquilegia</taxon>
    </lineage>
</organism>
<dbReference type="FunFam" id="2.40.70.10:FF:000015">
    <property type="entry name" value="Aspartyl protease family protein"/>
    <property type="match status" value="1"/>
</dbReference>
<accession>A0A2G5DW15</accession>
<evidence type="ECO:0000313" key="8">
    <source>
        <dbReference type="EMBL" id="PIA47467.1"/>
    </source>
</evidence>
<dbReference type="InterPro" id="IPR033121">
    <property type="entry name" value="PEPTIDASE_A1"/>
</dbReference>
<keyword evidence="3" id="KW-0064">Aspartyl protease</keyword>
<dbReference type="AlphaFoldDB" id="A0A2G5DW15"/>
<keyword evidence="4" id="KW-0378">Hydrolase</keyword>
<dbReference type="Pfam" id="PF14543">
    <property type="entry name" value="TAXi_N"/>
    <property type="match status" value="1"/>
</dbReference>
<protein>
    <recommendedName>
        <fullName evidence="7">Peptidase A1 domain-containing protein</fullName>
    </recommendedName>
</protein>
<dbReference type="InterPro" id="IPR001461">
    <property type="entry name" value="Aspartic_peptidase_A1"/>
</dbReference>
<dbReference type="FunCoup" id="A0A2G5DW15">
    <property type="interactions" value="21"/>
</dbReference>
<dbReference type="InterPro" id="IPR021109">
    <property type="entry name" value="Peptidase_aspartic_dom_sf"/>
</dbReference>
<dbReference type="InParanoid" id="A0A2G5DW15"/>
<dbReference type="PROSITE" id="PS51257">
    <property type="entry name" value="PROKAR_LIPOPROTEIN"/>
    <property type="match status" value="1"/>
</dbReference>
<dbReference type="Gene3D" id="2.40.70.10">
    <property type="entry name" value="Acid Proteases"/>
    <property type="match status" value="2"/>
</dbReference>
<dbReference type="PANTHER" id="PTHR13683">
    <property type="entry name" value="ASPARTYL PROTEASES"/>
    <property type="match status" value="1"/>
</dbReference>